<keyword evidence="11" id="KW-1185">Reference proteome</keyword>
<evidence type="ECO:0000256" key="5">
    <source>
        <dbReference type="ARBA" id="ARBA00023163"/>
    </source>
</evidence>
<gene>
    <name evidence="10" type="ORF">QVD17_00923</name>
</gene>
<evidence type="ECO:0000256" key="1">
    <source>
        <dbReference type="ARBA" id="ARBA00004123"/>
    </source>
</evidence>
<sequence>MVKFYITHKADGPGYGESVDRVQPHTGTPLSWLDGDVRTGLEWMGHRSGEGRWSPVVLLLGGGMVIAGATEMDLDTTSPEERLSESSPFSKQTTNHREIHIHIDIYIDKATHTHSQSHSLFSTSFFLLRFTPQFAPVPIPIPSPVFFASRAFFCFNSPPVHLAGTHCISFMSTTAMRRANSDGSSSQEQSLDRDSQSDEVVSEEEDDVGKETHNLPYFTSDGYGQGQQNFQHGTPNILPRNEETLTQAPQPELVGHTVACAPNPYYDPYYGGMMAAYGHQQLVHPQFLDMHQVRMPLPLEMAQEPVYVNAKQYHAILRRRQSRAKAELEKKLIKDRKPYLHESRHQHAMRRMRSSGGRFAKKTEAGASKHADDKNTTSSSSSGMKRTHSDSAESLNTHQETRGGMVNSCYNKETRSGMVNSYQLHSSDIGVGEGGSLGQQWSSMQSNQAAQRAVAMK</sequence>
<organism evidence="10 11">
    <name type="scientific">Tagetes erecta</name>
    <name type="common">African marigold</name>
    <dbReference type="NCBI Taxonomy" id="13708"/>
    <lineage>
        <taxon>Eukaryota</taxon>
        <taxon>Viridiplantae</taxon>
        <taxon>Streptophyta</taxon>
        <taxon>Embryophyta</taxon>
        <taxon>Tracheophyta</taxon>
        <taxon>Spermatophyta</taxon>
        <taxon>Magnoliopsida</taxon>
        <taxon>eudicotyledons</taxon>
        <taxon>Gunneridae</taxon>
        <taxon>Pentapetalae</taxon>
        <taxon>asterids</taxon>
        <taxon>campanulids</taxon>
        <taxon>Asterales</taxon>
        <taxon>Asteraceae</taxon>
        <taxon>Asteroideae</taxon>
        <taxon>Heliantheae alliance</taxon>
        <taxon>Tageteae</taxon>
        <taxon>Tagetes</taxon>
    </lineage>
</organism>
<dbReference type="Pfam" id="PF02045">
    <property type="entry name" value="CBFB_NFYA"/>
    <property type="match status" value="1"/>
</dbReference>
<proteinExistence type="inferred from homology"/>
<dbReference type="AlphaFoldDB" id="A0AAD8L622"/>
<evidence type="ECO:0000256" key="7">
    <source>
        <dbReference type="ARBA" id="ARBA00025911"/>
    </source>
</evidence>
<evidence type="ECO:0000256" key="9">
    <source>
        <dbReference type="SAM" id="MobiDB-lite"/>
    </source>
</evidence>
<keyword evidence="2 8" id="KW-0805">Transcription regulation</keyword>
<dbReference type="SMART" id="SM00521">
    <property type="entry name" value="CBF"/>
    <property type="match status" value="1"/>
</dbReference>
<dbReference type="Proteomes" id="UP001229421">
    <property type="component" value="Unassembled WGS sequence"/>
</dbReference>
<dbReference type="GO" id="GO:0016602">
    <property type="term" value="C:CCAAT-binding factor complex"/>
    <property type="evidence" value="ECO:0007669"/>
    <property type="project" value="InterPro"/>
</dbReference>
<evidence type="ECO:0000313" key="11">
    <source>
        <dbReference type="Proteomes" id="UP001229421"/>
    </source>
</evidence>
<dbReference type="Gene3D" id="6.10.250.2430">
    <property type="match status" value="1"/>
</dbReference>
<feature type="compositionally biased region" description="Basic and acidic residues" evidence="9">
    <location>
        <begin position="361"/>
        <end position="375"/>
    </location>
</feature>
<feature type="compositionally biased region" description="Polar residues" evidence="9">
    <location>
        <begin position="438"/>
        <end position="450"/>
    </location>
</feature>
<dbReference type="InterPro" id="IPR001289">
    <property type="entry name" value="NFYA"/>
</dbReference>
<dbReference type="GO" id="GO:0003700">
    <property type="term" value="F:DNA-binding transcription factor activity"/>
    <property type="evidence" value="ECO:0007669"/>
    <property type="project" value="UniProtKB-UniRule"/>
</dbReference>
<evidence type="ECO:0000256" key="6">
    <source>
        <dbReference type="ARBA" id="ARBA00023242"/>
    </source>
</evidence>
<name>A0AAD8L622_TARER</name>
<comment type="caution">
    <text evidence="10">The sequence shown here is derived from an EMBL/GenBank/DDBJ whole genome shotgun (WGS) entry which is preliminary data.</text>
</comment>
<dbReference type="GO" id="GO:0003677">
    <property type="term" value="F:DNA binding"/>
    <property type="evidence" value="ECO:0007669"/>
    <property type="project" value="UniProtKB-KW"/>
</dbReference>
<reference evidence="10" key="1">
    <citation type="journal article" date="2023" name="bioRxiv">
        <title>Improved chromosome-level genome assembly for marigold (Tagetes erecta).</title>
        <authorList>
            <person name="Jiang F."/>
            <person name="Yuan L."/>
            <person name="Wang S."/>
            <person name="Wang H."/>
            <person name="Xu D."/>
            <person name="Wang A."/>
            <person name="Fan W."/>
        </authorList>
    </citation>
    <scope>NUCLEOTIDE SEQUENCE</scope>
    <source>
        <strain evidence="10">WSJ</strain>
        <tissue evidence="10">Leaf</tissue>
    </source>
</reference>
<keyword evidence="4" id="KW-0010">Activator</keyword>
<comment type="subunit">
    <text evidence="7">Heterotrimeric transcription factor composed of three components, NF-YA, NF-YB and NF-YC. NF-YB and NF-YC must interact and dimerize for NF-YA association and DNA binding.</text>
</comment>
<evidence type="ECO:0000256" key="8">
    <source>
        <dbReference type="RuleBase" id="RU367155"/>
    </source>
</evidence>
<feature type="region of interest" description="Disordered" evidence="9">
    <location>
        <begin position="435"/>
        <end position="457"/>
    </location>
</feature>
<keyword evidence="6 8" id="KW-0539">Nucleus</keyword>
<accession>A0AAD8L622</accession>
<feature type="region of interest" description="Disordered" evidence="9">
    <location>
        <begin position="335"/>
        <end position="410"/>
    </location>
</feature>
<dbReference type="InterPro" id="IPR018362">
    <property type="entry name" value="CCAAT-binding_factor_CS"/>
</dbReference>
<dbReference type="PRINTS" id="PR00616">
    <property type="entry name" value="CCAATSUBUNTB"/>
</dbReference>
<evidence type="ECO:0000256" key="2">
    <source>
        <dbReference type="ARBA" id="ARBA00023015"/>
    </source>
</evidence>
<feature type="compositionally biased region" description="Basic and acidic residues" evidence="9">
    <location>
        <begin position="335"/>
        <end position="345"/>
    </location>
</feature>
<keyword evidence="5 8" id="KW-0804">Transcription</keyword>
<evidence type="ECO:0000256" key="3">
    <source>
        <dbReference type="ARBA" id="ARBA00023125"/>
    </source>
</evidence>
<feature type="region of interest" description="Disordered" evidence="9">
    <location>
        <begin position="178"/>
        <end position="230"/>
    </location>
</feature>
<dbReference type="PROSITE" id="PS00686">
    <property type="entry name" value="NFYA_HAP2_1"/>
    <property type="match status" value="1"/>
</dbReference>
<comment type="function">
    <text evidence="8">Component of the sequence-specific heterotrimeric transcription factor (NF-Y) which specifically recognizes a 5'-CCAAT-3' box motif found in the promoters of its target genes.</text>
</comment>
<protein>
    <recommendedName>
        <fullName evidence="8">Nuclear transcription factor Y subunit</fullName>
    </recommendedName>
</protein>
<dbReference type="EMBL" id="JAUHHV010000001">
    <property type="protein sequence ID" value="KAK1435163.1"/>
    <property type="molecule type" value="Genomic_DNA"/>
</dbReference>
<feature type="compositionally biased region" description="Polar residues" evidence="9">
    <location>
        <begin position="178"/>
        <end position="189"/>
    </location>
</feature>
<evidence type="ECO:0000313" key="10">
    <source>
        <dbReference type="EMBL" id="KAK1435163.1"/>
    </source>
</evidence>
<dbReference type="PANTHER" id="PTHR12632">
    <property type="entry name" value="TRANSCRIPTION FACTOR NF-Y ALPHA-RELATED"/>
    <property type="match status" value="1"/>
</dbReference>
<keyword evidence="3 8" id="KW-0238">DNA-binding</keyword>
<comment type="similarity">
    <text evidence="8">Belongs to the NFYA/HAP2 subunit family.</text>
</comment>
<dbReference type="PROSITE" id="PS51152">
    <property type="entry name" value="NFYA_HAP2_2"/>
    <property type="match status" value="1"/>
</dbReference>
<evidence type="ECO:0000256" key="4">
    <source>
        <dbReference type="ARBA" id="ARBA00023159"/>
    </source>
</evidence>
<comment type="subcellular location">
    <subcellularLocation>
        <location evidence="1 8">Nucleus</location>
    </subcellularLocation>
</comment>